<dbReference type="InParanoid" id="M1DC58"/>
<evidence type="ECO:0000256" key="1">
    <source>
        <dbReference type="SAM" id="MobiDB-lite"/>
    </source>
</evidence>
<dbReference type="HOGENOM" id="CLU_1423783_0_0_1"/>
<dbReference type="AlphaFoldDB" id="M1DC58"/>
<feature type="region of interest" description="Disordered" evidence="1">
    <location>
        <begin position="1"/>
        <end position="147"/>
    </location>
</feature>
<accession>M1DC58</accession>
<reference evidence="2" key="2">
    <citation type="submission" date="2015-06" db="UniProtKB">
        <authorList>
            <consortium name="EnsemblPlants"/>
        </authorList>
    </citation>
    <scope>IDENTIFICATION</scope>
    <source>
        <strain evidence="2">DM1-3 516 R44</strain>
    </source>
</reference>
<sequence length="191" mass="20943">MKDREGFKNKRAKKGPAPSSASAPAPRNECEYNSQNSQNFRARPEHSQGSKAQGDTKTPACAKCDMAERKHAQIAPSGSGTNRGEKRNGRRMRHKRIKIENDSDSESEVIGNDSDSESEVIGNDSDSESEVIGNDSDSESEVIGNDSRYQEQAERIRKGKNQVSKGIQALFEVGHLSAAIDIPHLEDQSPF</sequence>
<dbReference type="Proteomes" id="UP000011115">
    <property type="component" value="Unassembled WGS sequence"/>
</dbReference>
<dbReference type="PaxDb" id="4113-PGSC0003DMT400086622"/>
<dbReference type="Gramene" id="PGSC0003DMT400086622">
    <property type="protein sequence ID" value="PGSC0003DMT400086622"/>
    <property type="gene ID" value="PGSC0003DMG400036193"/>
</dbReference>
<keyword evidence="3" id="KW-1185">Reference proteome</keyword>
<organism evidence="2 3">
    <name type="scientific">Solanum tuberosum</name>
    <name type="common">Potato</name>
    <dbReference type="NCBI Taxonomy" id="4113"/>
    <lineage>
        <taxon>Eukaryota</taxon>
        <taxon>Viridiplantae</taxon>
        <taxon>Streptophyta</taxon>
        <taxon>Embryophyta</taxon>
        <taxon>Tracheophyta</taxon>
        <taxon>Spermatophyta</taxon>
        <taxon>Magnoliopsida</taxon>
        <taxon>eudicotyledons</taxon>
        <taxon>Gunneridae</taxon>
        <taxon>Pentapetalae</taxon>
        <taxon>asterids</taxon>
        <taxon>lamiids</taxon>
        <taxon>Solanales</taxon>
        <taxon>Solanaceae</taxon>
        <taxon>Solanoideae</taxon>
        <taxon>Solaneae</taxon>
        <taxon>Solanum</taxon>
    </lineage>
</organism>
<evidence type="ECO:0000313" key="3">
    <source>
        <dbReference type="Proteomes" id="UP000011115"/>
    </source>
</evidence>
<name>M1DC58_SOLTU</name>
<feature type="compositionally biased region" description="Basic residues" evidence="1">
    <location>
        <begin position="88"/>
        <end position="97"/>
    </location>
</feature>
<reference evidence="3" key="1">
    <citation type="journal article" date="2011" name="Nature">
        <title>Genome sequence and analysis of the tuber crop potato.</title>
        <authorList>
            <consortium name="The Potato Genome Sequencing Consortium"/>
        </authorList>
    </citation>
    <scope>NUCLEOTIDE SEQUENCE [LARGE SCALE GENOMIC DNA]</scope>
    <source>
        <strain evidence="3">cv. DM1-3 516 R44</strain>
    </source>
</reference>
<dbReference type="EnsemblPlants" id="PGSC0003DMT400086622">
    <property type="protein sequence ID" value="PGSC0003DMT400086622"/>
    <property type="gene ID" value="PGSC0003DMG400036193"/>
</dbReference>
<feature type="compositionally biased region" description="Polar residues" evidence="1">
    <location>
        <begin position="31"/>
        <end position="40"/>
    </location>
</feature>
<evidence type="ECO:0000313" key="2">
    <source>
        <dbReference type="EnsemblPlants" id="PGSC0003DMT400086622"/>
    </source>
</evidence>
<proteinExistence type="predicted"/>
<protein>
    <submittedName>
        <fullName evidence="2">Gag-pol polyprotein</fullName>
    </submittedName>
</protein>
<feature type="compositionally biased region" description="Low complexity" evidence="1">
    <location>
        <begin position="16"/>
        <end position="26"/>
    </location>
</feature>